<keyword evidence="2" id="KW-0732">Signal</keyword>
<proteinExistence type="predicted"/>
<feature type="signal peptide" evidence="2">
    <location>
        <begin position="1"/>
        <end position="18"/>
    </location>
</feature>
<protein>
    <recommendedName>
        <fullName evidence="5">EGF-like domain-containing protein</fullName>
    </recommendedName>
</protein>
<comment type="caution">
    <text evidence="3">The sequence shown here is derived from an EMBL/GenBank/DDBJ whole genome shotgun (WGS) entry which is preliminary data.</text>
</comment>
<accession>A0A2T9YAC7</accession>
<evidence type="ECO:0000313" key="4">
    <source>
        <dbReference type="Proteomes" id="UP000245383"/>
    </source>
</evidence>
<feature type="chain" id="PRO_5015539356" description="EGF-like domain-containing protein" evidence="2">
    <location>
        <begin position="19"/>
        <end position="179"/>
    </location>
</feature>
<evidence type="ECO:0000256" key="1">
    <source>
        <dbReference type="SAM" id="MobiDB-lite"/>
    </source>
</evidence>
<dbReference type="AlphaFoldDB" id="A0A2T9YAC7"/>
<dbReference type="Proteomes" id="UP000245383">
    <property type="component" value="Unassembled WGS sequence"/>
</dbReference>
<feature type="region of interest" description="Disordered" evidence="1">
    <location>
        <begin position="138"/>
        <end position="179"/>
    </location>
</feature>
<dbReference type="EMBL" id="MBFR01000326">
    <property type="protein sequence ID" value="PVU89277.1"/>
    <property type="molecule type" value="Genomic_DNA"/>
</dbReference>
<evidence type="ECO:0000256" key="2">
    <source>
        <dbReference type="SAM" id="SignalP"/>
    </source>
</evidence>
<evidence type="ECO:0000313" key="3">
    <source>
        <dbReference type="EMBL" id="PVU89277.1"/>
    </source>
</evidence>
<organism evidence="3 4">
    <name type="scientific">Smittium simulii</name>
    <dbReference type="NCBI Taxonomy" id="133385"/>
    <lineage>
        <taxon>Eukaryota</taxon>
        <taxon>Fungi</taxon>
        <taxon>Fungi incertae sedis</taxon>
        <taxon>Zoopagomycota</taxon>
        <taxon>Kickxellomycotina</taxon>
        <taxon>Harpellomycetes</taxon>
        <taxon>Harpellales</taxon>
        <taxon>Legeriomycetaceae</taxon>
        <taxon>Smittium</taxon>
    </lineage>
</organism>
<keyword evidence="4" id="KW-1185">Reference proteome</keyword>
<sequence length="179" mass="19713">MQLLNISTIFVFVCFAEAYSLGKIQKRQTDFAYNPDAILYDKCAEIYGDNGRDIPNNGLDCNCSRGGNIMCKFEERKSANECEEIINGGFDIGIDGVTCSCDSLGGLTCATGITLDPNDPALNEHAEHPNYEIDLEKGNMESENGEMEVSDNNPLPDQNKDIIYYPSDEKDGIAFPSDQ</sequence>
<reference evidence="3 4" key="1">
    <citation type="journal article" date="2018" name="MBio">
        <title>Comparative Genomics Reveals the Core Gene Toolbox for the Fungus-Insect Symbiosis.</title>
        <authorList>
            <person name="Wang Y."/>
            <person name="Stata M."/>
            <person name="Wang W."/>
            <person name="Stajich J.E."/>
            <person name="White M.M."/>
            <person name="Moncalvo J.M."/>
        </authorList>
    </citation>
    <scope>NUCLEOTIDE SEQUENCE [LARGE SCALE GENOMIC DNA]</scope>
    <source>
        <strain evidence="3 4">SWE-8-4</strain>
    </source>
</reference>
<name>A0A2T9YAC7_9FUNG</name>
<evidence type="ECO:0008006" key="5">
    <source>
        <dbReference type="Google" id="ProtNLM"/>
    </source>
</evidence>
<gene>
    <name evidence="3" type="ORF">BB561_005455</name>
</gene>